<dbReference type="CDD" id="cd00067">
    <property type="entry name" value="GAL4"/>
    <property type="match status" value="1"/>
</dbReference>
<dbReference type="EMBL" id="ML992706">
    <property type="protein sequence ID" value="KAF2207190.1"/>
    <property type="molecule type" value="Genomic_DNA"/>
</dbReference>
<evidence type="ECO:0000313" key="9">
    <source>
        <dbReference type="EMBL" id="KAF2207190.1"/>
    </source>
</evidence>
<dbReference type="SUPFAM" id="SSF57701">
    <property type="entry name" value="Zn2/Cys6 DNA-binding domain"/>
    <property type="match status" value="1"/>
</dbReference>
<keyword evidence="10" id="KW-1185">Reference proteome</keyword>
<sequence>MSANGTNGVATNIAAGTKRSLSPEDEDTHTTPPVGRQRSRVACTPCRLRKRRCDGKLPCATCMRYEYQCEYDQKAKRPSMPQDADVAAPPPPVQEMGRTPPSIIQLQKHPLTAPGARFHHRGILDPVKTRFVRANSAIAFPRILGMDLESESIPRLHSFAWHLGIRAEPNEPPTNVTEHMTWAEFQTLAATCFKFVKPQFGLLDEADFMEQVAPRFADPSGVKDIDCVLLGVAALGSFFSATPHPKEVSFMFDARRVLVERSVSNSPTPNHIAGWILRTLYLRLTARPHGAWISSCITMHQVEAGGLHKEIQTIAVVYPQIPTNDHKLAKNRRRLFWVARALNTILSFEYGRTRVNFDVVTTKKFAPENGSYAHQYVELADLLPNDFVDRDREPDPPAALGKALDKIEAMQTDSSFISLLKADLSFAIYRRLWLMSLTDAKDRADTVIGIGKAALPAASKLLASRTPWWNVICTPFQLLCVVISVSTPRSLSHIQEIMSLMHNIAEVYDTHMVREAYTQATALINMAKKRKQKELDALNAIPENPPFPIDYPSTGAHSTLSDAPNIDWAMELPFEWDIFLNPELVVSSQQHMPPPIDDSYASQFKFPPAP</sequence>
<keyword evidence="1" id="KW-0479">Metal-binding</keyword>
<dbReference type="Gene3D" id="4.10.240.10">
    <property type="entry name" value="Zn(2)-C6 fungal-type DNA-binding domain"/>
    <property type="match status" value="1"/>
</dbReference>
<proteinExistence type="predicted"/>
<evidence type="ECO:0000256" key="3">
    <source>
        <dbReference type="ARBA" id="ARBA00023015"/>
    </source>
</evidence>
<dbReference type="PANTHER" id="PTHR31779">
    <property type="entry name" value="2-NITROPROPANE DIOXYGENASE FAMILY, PUTATIVE (AFU_ORTHOLOGUE AFUA_2G17430)-RELATED"/>
    <property type="match status" value="1"/>
</dbReference>
<keyword evidence="6" id="KW-0539">Nucleus</keyword>
<dbReference type="GO" id="GO:0009410">
    <property type="term" value="P:response to xenobiotic stimulus"/>
    <property type="evidence" value="ECO:0007669"/>
    <property type="project" value="TreeGrafter"/>
</dbReference>
<dbReference type="InterPro" id="IPR001138">
    <property type="entry name" value="Zn2Cys6_DnaBD"/>
</dbReference>
<dbReference type="Pfam" id="PF04082">
    <property type="entry name" value="Fungal_trans"/>
    <property type="match status" value="1"/>
</dbReference>
<name>A0A6A6F1U2_9PEZI</name>
<keyword evidence="2" id="KW-0862">Zinc</keyword>
<reference evidence="9" key="1">
    <citation type="journal article" date="2020" name="Stud. Mycol.">
        <title>101 Dothideomycetes genomes: a test case for predicting lifestyles and emergence of pathogens.</title>
        <authorList>
            <person name="Haridas S."/>
            <person name="Albert R."/>
            <person name="Binder M."/>
            <person name="Bloem J."/>
            <person name="Labutti K."/>
            <person name="Salamov A."/>
            <person name="Andreopoulos B."/>
            <person name="Baker S."/>
            <person name="Barry K."/>
            <person name="Bills G."/>
            <person name="Bluhm B."/>
            <person name="Cannon C."/>
            <person name="Castanera R."/>
            <person name="Culley D."/>
            <person name="Daum C."/>
            <person name="Ezra D."/>
            <person name="Gonzalez J."/>
            <person name="Henrissat B."/>
            <person name="Kuo A."/>
            <person name="Liang C."/>
            <person name="Lipzen A."/>
            <person name="Lutzoni F."/>
            <person name="Magnuson J."/>
            <person name="Mondo S."/>
            <person name="Nolan M."/>
            <person name="Ohm R."/>
            <person name="Pangilinan J."/>
            <person name="Park H.-J."/>
            <person name="Ramirez L."/>
            <person name="Alfaro M."/>
            <person name="Sun H."/>
            <person name="Tritt A."/>
            <person name="Yoshinaga Y."/>
            <person name="Zwiers L.-H."/>
            <person name="Turgeon B."/>
            <person name="Goodwin S."/>
            <person name="Spatafora J."/>
            <person name="Crous P."/>
            <person name="Grigoriev I."/>
        </authorList>
    </citation>
    <scope>NUCLEOTIDE SEQUENCE</scope>
    <source>
        <strain evidence="9">SCOH1-5</strain>
    </source>
</reference>
<dbReference type="OrthoDB" id="4064873at2759"/>
<dbReference type="SMART" id="SM00066">
    <property type="entry name" value="GAL4"/>
    <property type="match status" value="1"/>
</dbReference>
<dbReference type="InterPro" id="IPR052478">
    <property type="entry name" value="Metabolite_Synth_Reg"/>
</dbReference>
<feature type="compositionally biased region" description="Polar residues" evidence="7">
    <location>
        <begin position="1"/>
        <end position="10"/>
    </location>
</feature>
<dbReference type="GO" id="GO:0008270">
    <property type="term" value="F:zinc ion binding"/>
    <property type="evidence" value="ECO:0007669"/>
    <property type="project" value="InterPro"/>
</dbReference>
<dbReference type="GO" id="GO:0000981">
    <property type="term" value="F:DNA-binding transcription factor activity, RNA polymerase II-specific"/>
    <property type="evidence" value="ECO:0007669"/>
    <property type="project" value="InterPro"/>
</dbReference>
<keyword evidence="5" id="KW-0804">Transcription</keyword>
<dbReference type="PANTHER" id="PTHR31779:SF4">
    <property type="entry name" value="2-NITROPROPANE DIOXYGENASE FAMILY, PUTATIVE (AFU_ORTHOLOGUE AFUA_2G17430)-RELATED"/>
    <property type="match status" value="1"/>
</dbReference>
<protein>
    <recommendedName>
        <fullName evidence="8">Zn(2)-C6 fungal-type domain-containing protein</fullName>
    </recommendedName>
</protein>
<feature type="region of interest" description="Disordered" evidence="7">
    <location>
        <begin position="1"/>
        <end position="40"/>
    </location>
</feature>
<evidence type="ECO:0000256" key="7">
    <source>
        <dbReference type="SAM" id="MobiDB-lite"/>
    </source>
</evidence>
<evidence type="ECO:0000256" key="6">
    <source>
        <dbReference type="ARBA" id="ARBA00023242"/>
    </source>
</evidence>
<keyword evidence="4" id="KW-0238">DNA-binding</keyword>
<feature type="domain" description="Zn(2)-C6 fungal-type" evidence="8">
    <location>
        <begin position="42"/>
        <end position="71"/>
    </location>
</feature>
<evidence type="ECO:0000313" key="10">
    <source>
        <dbReference type="Proteomes" id="UP000799539"/>
    </source>
</evidence>
<dbReference type="Proteomes" id="UP000799539">
    <property type="component" value="Unassembled WGS sequence"/>
</dbReference>
<gene>
    <name evidence="9" type="ORF">CERZMDRAFT_71789</name>
</gene>
<dbReference type="PROSITE" id="PS00463">
    <property type="entry name" value="ZN2_CY6_FUNGAL_1"/>
    <property type="match status" value="1"/>
</dbReference>
<dbReference type="AlphaFoldDB" id="A0A6A6F1U2"/>
<evidence type="ECO:0000256" key="2">
    <source>
        <dbReference type="ARBA" id="ARBA00022833"/>
    </source>
</evidence>
<accession>A0A6A6F1U2</accession>
<evidence type="ECO:0000256" key="4">
    <source>
        <dbReference type="ARBA" id="ARBA00023125"/>
    </source>
</evidence>
<dbReference type="InterPro" id="IPR007219">
    <property type="entry name" value="XnlR_reg_dom"/>
</dbReference>
<dbReference type="GO" id="GO:0003677">
    <property type="term" value="F:DNA binding"/>
    <property type="evidence" value="ECO:0007669"/>
    <property type="project" value="UniProtKB-KW"/>
</dbReference>
<evidence type="ECO:0000256" key="5">
    <source>
        <dbReference type="ARBA" id="ARBA00023163"/>
    </source>
</evidence>
<evidence type="ECO:0000259" key="8">
    <source>
        <dbReference type="PROSITE" id="PS50048"/>
    </source>
</evidence>
<dbReference type="Pfam" id="PF00172">
    <property type="entry name" value="Zn_clus"/>
    <property type="match status" value="1"/>
</dbReference>
<evidence type="ECO:0000256" key="1">
    <source>
        <dbReference type="ARBA" id="ARBA00022723"/>
    </source>
</evidence>
<organism evidence="9 10">
    <name type="scientific">Cercospora zeae-maydis SCOH1-5</name>
    <dbReference type="NCBI Taxonomy" id="717836"/>
    <lineage>
        <taxon>Eukaryota</taxon>
        <taxon>Fungi</taxon>
        <taxon>Dikarya</taxon>
        <taxon>Ascomycota</taxon>
        <taxon>Pezizomycotina</taxon>
        <taxon>Dothideomycetes</taxon>
        <taxon>Dothideomycetidae</taxon>
        <taxon>Mycosphaerellales</taxon>
        <taxon>Mycosphaerellaceae</taxon>
        <taxon>Cercospora</taxon>
    </lineage>
</organism>
<dbReference type="PROSITE" id="PS50048">
    <property type="entry name" value="ZN2_CY6_FUNGAL_2"/>
    <property type="match status" value="1"/>
</dbReference>
<dbReference type="GO" id="GO:0006351">
    <property type="term" value="P:DNA-templated transcription"/>
    <property type="evidence" value="ECO:0007669"/>
    <property type="project" value="InterPro"/>
</dbReference>
<keyword evidence="3" id="KW-0805">Transcription regulation</keyword>
<dbReference type="CDD" id="cd12148">
    <property type="entry name" value="fungal_TF_MHR"/>
    <property type="match status" value="1"/>
</dbReference>
<dbReference type="InterPro" id="IPR036864">
    <property type="entry name" value="Zn2-C6_fun-type_DNA-bd_sf"/>
</dbReference>